<feature type="region of interest" description="Disordered" evidence="1">
    <location>
        <begin position="254"/>
        <end position="275"/>
    </location>
</feature>
<keyword evidence="2" id="KW-1133">Transmembrane helix</keyword>
<evidence type="ECO:0000313" key="5">
    <source>
        <dbReference type="Proteomes" id="UP000193498"/>
    </source>
</evidence>
<proteinExistence type="predicted"/>
<name>A0A1Y1YWS8_9FUNG</name>
<evidence type="ECO:0000256" key="3">
    <source>
        <dbReference type="SAM" id="SignalP"/>
    </source>
</evidence>
<sequence length="275" mass="30488">MIPLKSWCWVLGIRIMMMLVNQDNIITSVHGQAPAKCRYIESYSVSNTCQDDTLTCNKNQQCVRKKCIYDPDDTGSQAPMCNDAYYCPYDRVECQKKIPLGGDCDAQKANFNSICVGDTSVICLNQVCTSRNVTLGGQCTIDSVLSVDNSVDNCMPNTFCSQDSRLCVSRFADGESCTSNAQCQSSSCKNSQCQASNEQELYHSLPVWVYIVIGVVAGVAVLLCALFIYFRRRRRMRNYKKMLNLSMSNLSQFGGNRDSNPNPSYPAQPYGAGSS</sequence>
<evidence type="ECO:0000256" key="1">
    <source>
        <dbReference type="SAM" id="MobiDB-lite"/>
    </source>
</evidence>
<dbReference type="EMBL" id="MCFE01000062">
    <property type="protein sequence ID" value="ORY02005.1"/>
    <property type="molecule type" value="Genomic_DNA"/>
</dbReference>
<feature type="signal peptide" evidence="3">
    <location>
        <begin position="1"/>
        <end position="22"/>
    </location>
</feature>
<keyword evidence="5" id="KW-1185">Reference proteome</keyword>
<keyword evidence="3" id="KW-0732">Signal</keyword>
<dbReference type="Proteomes" id="UP000193498">
    <property type="component" value="Unassembled WGS sequence"/>
</dbReference>
<evidence type="ECO:0000256" key="2">
    <source>
        <dbReference type="SAM" id="Phobius"/>
    </source>
</evidence>
<feature type="transmembrane region" description="Helical" evidence="2">
    <location>
        <begin position="207"/>
        <end position="230"/>
    </location>
</feature>
<dbReference type="InParanoid" id="A0A1Y1YWS8"/>
<organism evidence="4 5">
    <name type="scientific">Basidiobolus meristosporus CBS 931.73</name>
    <dbReference type="NCBI Taxonomy" id="1314790"/>
    <lineage>
        <taxon>Eukaryota</taxon>
        <taxon>Fungi</taxon>
        <taxon>Fungi incertae sedis</taxon>
        <taxon>Zoopagomycota</taxon>
        <taxon>Entomophthoromycotina</taxon>
        <taxon>Basidiobolomycetes</taxon>
        <taxon>Basidiobolales</taxon>
        <taxon>Basidiobolaceae</taxon>
        <taxon>Basidiobolus</taxon>
    </lineage>
</organism>
<dbReference type="AlphaFoldDB" id="A0A1Y1YWS8"/>
<comment type="caution">
    <text evidence="4">The sequence shown here is derived from an EMBL/GenBank/DDBJ whole genome shotgun (WGS) entry which is preliminary data.</text>
</comment>
<keyword evidence="2" id="KW-0472">Membrane</keyword>
<accession>A0A1Y1YWS8</accession>
<feature type="chain" id="PRO_5012440616" evidence="3">
    <location>
        <begin position="23"/>
        <end position="275"/>
    </location>
</feature>
<protein>
    <submittedName>
        <fullName evidence="4">Uncharacterized protein</fullName>
    </submittedName>
</protein>
<keyword evidence="2" id="KW-0812">Transmembrane</keyword>
<reference evidence="4 5" key="1">
    <citation type="submission" date="2016-07" db="EMBL/GenBank/DDBJ databases">
        <title>Pervasive Adenine N6-methylation of Active Genes in Fungi.</title>
        <authorList>
            <consortium name="DOE Joint Genome Institute"/>
            <person name="Mondo S.J."/>
            <person name="Dannebaum R.O."/>
            <person name="Kuo R.C."/>
            <person name="Labutti K."/>
            <person name="Haridas S."/>
            <person name="Kuo A."/>
            <person name="Salamov A."/>
            <person name="Ahrendt S.R."/>
            <person name="Lipzen A."/>
            <person name="Sullivan W."/>
            <person name="Andreopoulos W.B."/>
            <person name="Clum A."/>
            <person name="Lindquist E."/>
            <person name="Daum C."/>
            <person name="Ramamoorthy G.K."/>
            <person name="Gryganskyi A."/>
            <person name="Culley D."/>
            <person name="Magnuson J.K."/>
            <person name="James T.Y."/>
            <person name="O'Malley M.A."/>
            <person name="Stajich J.E."/>
            <person name="Spatafora J.W."/>
            <person name="Visel A."/>
            <person name="Grigoriev I.V."/>
        </authorList>
    </citation>
    <scope>NUCLEOTIDE SEQUENCE [LARGE SCALE GENOMIC DNA]</scope>
    <source>
        <strain evidence="4 5">CBS 931.73</strain>
    </source>
</reference>
<gene>
    <name evidence="4" type="ORF">K493DRAFT_298096</name>
</gene>
<dbReference type="STRING" id="1314790.A0A1Y1YWS8"/>
<evidence type="ECO:0000313" key="4">
    <source>
        <dbReference type="EMBL" id="ORY02005.1"/>
    </source>
</evidence>